<sequence>MAPYLAALRDCRGNHVRNPVVLGPWAPRHTPQGTLAVGSRNQRVGGGQHAHHSQEPSSPGPPAQRRSAHQNGAAVQGFLGLPVRHPTESTSPAVLYGLISAVDTRIDVVYRSSDGA</sequence>
<evidence type="ECO:0000256" key="1">
    <source>
        <dbReference type="SAM" id="MobiDB-lite"/>
    </source>
</evidence>
<name>J3PFM6_GAET3</name>
<reference evidence="3" key="4">
    <citation type="journal article" date="2015" name="G3 (Bethesda)">
        <title>Genome sequences of three phytopathogenic species of the Magnaporthaceae family of fungi.</title>
        <authorList>
            <person name="Okagaki L.H."/>
            <person name="Nunes C.C."/>
            <person name="Sailsbery J."/>
            <person name="Clay B."/>
            <person name="Brown D."/>
            <person name="John T."/>
            <person name="Oh Y."/>
            <person name="Young N."/>
            <person name="Fitzgerald M."/>
            <person name="Haas B.J."/>
            <person name="Zeng Q."/>
            <person name="Young S."/>
            <person name="Adiconis X."/>
            <person name="Fan L."/>
            <person name="Levin J.Z."/>
            <person name="Mitchell T.K."/>
            <person name="Okubara P.A."/>
            <person name="Farman M.L."/>
            <person name="Kohn L.M."/>
            <person name="Birren B."/>
            <person name="Ma L.-J."/>
            <person name="Dean R.A."/>
        </authorList>
    </citation>
    <scope>NUCLEOTIDE SEQUENCE</scope>
    <source>
        <strain evidence="3">R3-111a-1</strain>
    </source>
</reference>
<accession>J3PFM6</accession>
<keyword evidence="4" id="KW-1185">Reference proteome</keyword>
<evidence type="ECO:0000313" key="2">
    <source>
        <dbReference type="EMBL" id="EJT70128.1"/>
    </source>
</evidence>
<dbReference type="EMBL" id="GL385402">
    <property type="protein sequence ID" value="EJT70128.1"/>
    <property type="molecule type" value="Genomic_DNA"/>
</dbReference>
<evidence type="ECO:0000313" key="4">
    <source>
        <dbReference type="Proteomes" id="UP000006039"/>
    </source>
</evidence>
<organism evidence="2">
    <name type="scientific">Gaeumannomyces tritici (strain R3-111a-1)</name>
    <name type="common">Wheat and barley take-all root rot fungus</name>
    <name type="synonym">Gaeumannomyces graminis var. tritici</name>
    <dbReference type="NCBI Taxonomy" id="644352"/>
    <lineage>
        <taxon>Eukaryota</taxon>
        <taxon>Fungi</taxon>
        <taxon>Dikarya</taxon>
        <taxon>Ascomycota</taxon>
        <taxon>Pezizomycotina</taxon>
        <taxon>Sordariomycetes</taxon>
        <taxon>Sordariomycetidae</taxon>
        <taxon>Magnaporthales</taxon>
        <taxon>Magnaporthaceae</taxon>
        <taxon>Gaeumannomyces</taxon>
    </lineage>
</organism>
<dbReference type="RefSeq" id="XP_009228462.1">
    <property type="nucleotide sequence ID" value="XM_009230198.1"/>
</dbReference>
<reference evidence="2" key="2">
    <citation type="submission" date="2010-07" db="EMBL/GenBank/DDBJ databases">
        <authorList>
            <consortium name="The Broad Institute Genome Sequencing Platform"/>
            <consortium name="Broad Institute Genome Sequencing Center for Infectious Disease"/>
            <person name="Ma L.-J."/>
            <person name="Dead R."/>
            <person name="Young S."/>
            <person name="Zeng Q."/>
            <person name="Koehrsen M."/>
            <person name="Alvarado L."/>
            <person name="Berlin A."/>
            <person name="Chapman S.B."/>
            <person name="Chen Z."/>
            <person name="Freedman E."/>
            <person name="Gellesch M."/>
            <person name="Goldberg J."/>
            <person name="Griggs A."/>
            <person name="Gujja S."/>
            <person name="Heilman E.R."/>
            <person name="Heiman D."/>
            <person name="Hepburn T."/>
            <person name="Howarth C."/>
            <person name="Jen D."/>
            <person name="Larson L."/>
            <person name="Mehta T."/>
            <person name="Neiman D."/>
            <person name="Pearson M."/>
            <person name="Roberts A."/>
            <person name="Saif S."/>
            <person name="Shea T."/>
            <person name="Shenoy N."/>
            <person name="Sisk P."/>
            <person name="Stolte C."/>
            <person name="Sykes S."/>
            <person name="Walk T."/>
            <person name="White J."/>
            <person name="Yandava C."/>
            <person name="Haas B."/>
            <person name="Nusbaum C."/>
            <person name="Birren B."/>
        </authorList>
    </citation>
    <scope>NUCLEOTIDE SEQUENCE</scope>
    <source>
        <strain evidence="2">R3-111a-1</strain>
    </source>
</reference>
<reference evidence="2" key="3">
    <citation type="submission" date="2010-09" db="EMBL/GenBank/DDBJ databases">
        <title>Annotation of Gaeumannomyces graminis var. tritici R3-111a-1.</title>
        <authorList>
            <consortium name="The Broad Institute Genome Sequencing Platform"/>
            <person name="Ma L.-J."/>
            <person name="Dead R."/>
            <person name="Young S.K."/>
            <person name="Zeng Q."/>
            <person name="Gargeya S."/>
            <person name="Fitzgerald M."/>
            <person name="Haas B."/>
            <person name="Abouelleil A."/>
            <person name="Alvarado L."/>
            <person name="Arachchi H.M."/>
            <person name="Berlin A."/>
            <person name="Brown A."/>
            <person name="Chapman S.B."/>
            <person name="Chen Z."/>
            <person name="Dunbar C."/>
            <person name="Freedman E."/>
            <person name="Gearin G."/>
            <person name="Gellesch M."/>
            <person name="Goldberg J."/>
            <person name="Griggs A."/>
            <person name="Gujja S."/>
            <person name="Heiman D."/>
            <person name="Howarth C."/>
            <person name="Larson L."/>
            <person name="Lui A."/>
            <person name="MacDonald P.J.P."/>
            <person name="Mehta T."/>
            <person name="Montmayeur A."/>
            <person name="Murphy C."/>
            <person name="Neiman D."/>
            <person name="Pearson M."/>
            <person name="Priest M."/>
            <person name="Roberts A."/>
            <person name="Saif S."/>
            <person name="Shea T."/>
            <person name="Shenoy N."/>
            <person name="Sisk P."/>
            <person name="Stolte C."/>
            <person name="Sykes S."/>
            <person name="Yandava C."/>
            <person name="Wortman J."/>
            <person name="Nusbaum C."/>
            <person name="Birren B."/>
        </authorList>
    </citation>
    <scope>NUCLEOTIDE SEQUENCE</scope>
    <source>
        <strain evidence="2">R3-111a-1</strain>
    </source>
</reference>
<dbReference type="EnsemblFungi" id="EJT70128">
    <property type="protein sequence ID" value="EJT70128"/>
    <property type="gene ID" value="GGTG_12301"/>
</dbReference>
<dbReference type="VEuPathDB" id="FungiDB:GGTG_12301"/>
<dbReference type="HOGENOM" id="CLU_2097035_0_0_1"/>
<reference evidence="4" key="1">
    <citation type="submission" date="2010-07" db="EMBL/GenBank/DDBJ databases">
        <title>The genome sequence of Gaeumannomyces graminis var. tritici strain R3-111a-1.</title>
        <authorList>
            <consortium name="The Broad Institute Genome Sequencing Platform"/>
            <person name="Ma L.-J."/>
            <person name="Dead R."/>
            <person name="Young S."/>
            <person name="Zeng Q."/>
            <person name="Koehrsen M."/>
            <person name="Alvarado L."/>
            <person name="Berlin A."/>
            <person name="Chapman S.B."/>
            <person name="Chen Z."/>
            <person name="Freedman E."/>
            <person name="Gellesch M."/>
            <person name="Goldberg J."/>
            <person name="Griggs A."/>
            <person name="Gujja S."/>
            <person name="Heilman E.R."/>
            <person name="Heiman D."/>
            <person name="Hepburn T."/>
            <person name="Howarth C."/>
            <person name="Jen D."/>
            <person name="Larson L."/>
            <person name="Mehta T."/>
            <person name="Neiman D."/>
            <person name="Pearson M."/>
            <person name="Roberts A."/>
            <person name="Saif S."/>
            <person name="Shea T."/>
            <person name="Shenoy N."/>
            <person name="Sisk P."/>
            <person name="Stolte C."/>
            <person name="Sykes S."/>
            <person name="Walk T."/>
            <person name="White J."/>
            <person name="Yandava C."/>
            <person name="Haas B."/>
            <person name="Nusbaum C."/>
            <person name="Birren B."/>
        </authorList>
    </citation>
    <scope>NUCLEOTIDE SEQUENCE [LARGE SCALE GENOMIC DNA]</scope>
    <source>
        <strain evidence="4">R3-111a-1</strain>
    </source>
</reference>
<protein>
    <submittedName>
        <fullName evidence="2 3">Uncharacterized protein</fullName>
    </submittedName>
</protein>
<dbReference type="GeneID" id="20352759"/>
<proteinExistence type="predicted"/>
<dbReference type="AlphaFoldDB" id="J3PFM6"/>
<dbReference type="Proteomes" id="UP000006039">
    <property type="component" value="Unassembled WGS sequence"/>
</dbReference>
<evidence type="ECO:0000313" key="3">
    <source>
        <dbReference type="EnsemblFungi" id="EJT70128"/>
    </source>
</evidence>
<feature type="region of interest" description="Disordered" evidence="1">
    <location>
        <begin position="23"/>
        <end position="86"/>
    </location>
</feature>
<reference evidence="3" key="5">
    <citation type="submission" date="2018-04" db="UniProtKB">
        <authorList>
            <consortium name="EnsemblFungi"/>
        </authorList>
    </citation>
    <scope>IDENTIFICATION</scope>
    <source>
        <strain evidence="3">R3-111a-1</strain>
    </source>
</reference>
<gene>
    <name evidence="3" type="primary">20352759</name>
    <name evidence="2" type="ORF">GGTG_12301</name>
</gene>